<dbReference type="Gene3D" id="3.40.33.10">
    <property type="entry name" value="CAP"/>
    <property type="match status" value="1"/>
</dbReference>
<evidence type="ECO:0000256" key="1">
    <source>
        <dbReference type="ARBA" id="ARBA00004613"/>
    </source>
</evidence>
<dbReference type="InterPro" id="IPR034763">
    <property type="entry name" value="P14a_insect"/>
</dbReference>
<dbReference type="PANTHER" id="PTHR10334">
    <property type="entry name" value="CYSTEINE-RICH SECRETORY PROTEIN-RELATED"/>
    <property type="match status" value="1"/>
</dbReference>
<name>A0A7R8V392_HERIL</name>
<evidence type="ECO:0000256" key="4">
    <source>
        <dbReference type="ARBA" id="ARBA00022729"/>
    </source>
</evidence>
<evidence type="ECO:0000313" key="7">
    <source>
        <dbReference type="EMBL" id="CAD7091197.1"/>
    </source>
</evidence>
<dbReference type="PIRSF" id="PIRSF038921">
    <property type="entry name" value="P14a"/>
    <property type="match status" value="1"/>
</dbReference>
<sequence length="239" mass="27545">MRGILVCVFLAFCIQARVSSVCYIYRGFGPKCPADAQILDSFYLKDVFVEAHNFYRNLVASGYLPGYEPAARMATMVWDDELALLAENNVRSCDYEHDSCTTTSYFTRSGQNLIAQYKGQYYDPIQFIQSSMQTFFDEHKKADMSYVYQFRADNRFEEIGHFTEMILDRNVRVGCAIVQFTEKGWTRLNMACNYASIHKQGRPLYEPGPPASRCLTGPNPQYPGLCSTYENFDPNWRKK</sequence>
<dbReference type="EMBL" id="LR899013">
    <property type="protein sequence ID" value="CAD7091197.1"/>
    <property type="molecule type" value="Genomic_DNA"/>
</dbReference>
<feature type="chain" id="PRO_5030640475" description="SCP domain-containing protein" evidence="5">
    <location>
        <begin position="21"/>
        <end position="239"/>
    </location>
</feature>
<reference evidence="7 8" key="1">
    <citation type="submission" date="2020-11" db="EMBL/GenBank/DDBJ databases">
        <authorList>
            <person name="Wallbank WR R."/>
            <person name="Pardo Diaz C."/>
            <person name="Kozak K."/>
            <person name="Martin S."/>
            <person name="Jiggins C."/>
            <person name="Moest M."/>
            <person name="Warren A I."/>
            <person name="Generalovic N T."/>
            <person name="Byers J.R.P. K."/>
            <person name="Montejo-Kovacevich G."/>
            <person name="Yen C E."/>
        </authorList>
    </citation>
    <scope>NUCLEOTIDE SEQUENCE [LARGE SCALE GENOMIC DNA]</scope>
</reference>
<feature type="signal peptide" evidence="5">
    <location>
        <begin position="1"/>
        <end position="20"/>
    </location>
</feature>
<evidence type="ECO:0000256" key="5">
    <source>
        <dbReference type="SAM" id="SignalP"/>
    </source>
</evidence>
<comment type="similarity">
    <text evidence="2">Belongs to the CRISP family.</text>
</comment>
<dbReference type="InterPro" id="IPR035940">
    <property type="entry name" value="CAP_sf"/>
</dbReference>
<evidence type="ECO:0000313" key="8">
    <source>
        <dbReference type="Proteomes" id="UP000594454"/>
    </source>
</evidence>
<dbReference type="FunCoup" id="A0A7R8V392">
    <property type="interactions" value="29"/>
</dbReference>
<dbReference type="OMA" id="VGCSIMR"/>
<evidence type="ECO:0000259" key="6">
    <source>
        <dbReference type="SMART" id="SM00198"/>
    </source>
</evidence>
<proteinExistence type="inferred from homology"/>
<keyword evidence="3" id="KW-0964">Secreted</keyword>
<dbReference type="InterPro" id="IPR014044">
    <property type="entry name" value="CAP_dom"/>
</dbReference>
<dbReference type="CDD" id="cd05380">
    <property type="entry name" value="CAP_euk"/>
    <property type="match status" value="1"/>
</dbReference>
<dbReference type="SUPFAM" id="SSF55797">
    <property type="entry name" value="PR-1-like"/>
    <property type="match status" value="1"/>
</dbReference>
<dbReference type="InterPro" id="IPR001283">
    <property type="entry name" value="CRISP-related"/>
</dbReference>
<dbReference type="OrthoDB" id="414826at2759"/>
<evidence type="ECO:0000256" key="2">
    <source>
        <dbReference type="ARBA" id="ARBA00009923"/>
    </source>
</evidence>
<dbReference type="SMART" id="SM00198">
    <property type="entry name" value="SCP"/>
    <property type="match status" value="1"/>
</dbReference>
<organism evidence="7 8">
    <name type="scientific">Hermetia illucens</name>
    <name type="common">Black soldier fly</name>
    <dbReference type="NCBI Taxonomy" id="343691"/>
    <lineage>
        <taxon>Eukaryota</taxon>
        <taxon>Metazoa</taxon>
        <taxon>Ecdysozoa</taxon>
        <taxon>Arthropoda</taxon>
        <taxon>Hexapoda</taxon>
        <taxon>Insecta</taxon>
        <taxon>Pterygota</taxon>
        <taxon>Neoptera</taxon>
        <taxon>Endopterygota</taxon>
        <taxon>Diptera</taxon>
        <taxon>Brachycera</taxon>
        <taxon>Stratiomyomorpha</taxon>
        <taxon>Stratiomyidae</taxon>
        <taxon>Hermetiinae</taxon>
        <taxon>Hermetia</taxon>
    </lineage>
</organism>
<feature type="domain" description="SCP" evidence="6">
    <location>
        <begin position="45"/>
        <end position="201"/>
    </location>
</feature>
<protein>
    <recommendedName>
        <fullName evidence="6">SCP domain-containing protein</fullName>
    </recommendedName>
</protein>
<dbReference type="InParanoid" id="A0A7R8V392"/>
<comment type="subcellular location">
    <subcellularLocation>
        <location evidence="1">Secreted</location>
    </subcellularLocation>
</comment>
<evidence type="ECO:0000256" key="3">
    <source>
        <dbReference type="ARBA" id="ARBA00022525"/>
    </source>
</evidence>
<dbReference type="AlphaFoldDB" id="A0A7R8V392"/>
<gene>
    <name evidence="7" type="ORF">HERILL_LOCUS13623</name>
</gene>
<dbReference type="Pfam" id="PF00188">
    <property type="entry name" value="CAP"/>
    <property type="match status" value="1"/>
</dbReference>
<accession>A0A7R8V392</accession>
<keyword evidence="4 5" id="KW-0732">Signal</keyword>
<dbReference type="Proteomes" id="UP000594454">
    <property type="component" value="Chromosome 5"/>
</dbReference>
<keyword evidence="8" id="KW-1185">Reference proteome</keyword>
<dbReference type="GO" id="GO:0005576">
    <property type="term" value="C:extracellular region"/>
    <property type="evidence" value="ECO:0007669"/>
    <property type="project" value="UniProtKB-SubCell"/>
</dbReference>